<name>A0AAD9G7G7_BABDI</name>
<sequence length="155" mass="17202">MSFDFLDGCLEYLASQTEVVSFGLVLSRLLAENDLPPLGTASKVGLWLQLYKHSDVLMLASQDDPSSTAYIENLCSLSDSLPADSGFTQALEEALSTVDPTLIDYIDSSMLLCSNSLRFRKLNLLFCEHIFKSAERYRLFLAITSRRYNGGILAT</sequence>
<keyword evidence="2" id="KW-1185">Reference proteome</keyword>
<proteinExistence type="predicted"/>
<comment type="caution">
    <text evidence="1">The sequence shown here is derived from an EMBL/GenBank/DDBJ whole genome shotgun (WGS) entry which is preliminary data.</text>
</comment>
<dbReference type="AlphaFoldDB" id="A0AAD9G7G7"/>
<organism evidence="1 2">
    <name type="scientific">Babesia divergens</name>
    <dbReference type="NCBI Taxonomy" id="32595"/>
    <lineage>
        <taxon>Eukaryota</taxon>
        <taxon>Sar</taxon>
        <taxon>Alveolata</taxon>
        <taxon>Apicomplexa</taxon>
        <taxon>Aconoidasida</taxon>
        <taxon>Piroplasmida</taxon>
        <taxon>Babesiidae</taxon>
        <taxon>Babesia</taxon>
    </lineage>
</organism>
<evidence type="ECO:0000313" key="2">
    <source>
        <dbReference type="Proteomes" id="UP001195914"/>
    </source>
</evidence>
<protein>
    <submittedName>
        <fullName evidence="1">Uncharacterized protein</fullName>
    </submittedName>
</protein>
<reference evidence="1" key="2">
    <citation type="submission" date="2021-05" db="EMBL/GenBank/DDBJ databases">
        <authorList>
            <person name="Pain A."/>
        </authorList>
    </citation>
    <scope>NUCLEOTIDE SEQUENCE</scope>
    <source>
        <strain evidence="1">1802A</strain>
    </source>
</reference>
<dbReference type="Proteomes" id="UP001195914">
    <property type="component" value="Unassembled WGS sequence"/>
</dbReference>
<gene>
    <name evidence="1" type="ORF">X943_003026</name>
</gene>
<evidence type="ECO:0000313" key="1">
    <source>
        <dbReference type="EMBL" id="KAK1933289.1"/>
    </source>
</evidence>
<reference evidence="1" key="1">
    <citation type="journal article" date="2014" name="Nucleic Acids Res.">
        <title>The evolutionary dynamics of variant antigen genes in Babesia reveal a history of genomic innovation underlying host-parasite interaction.</title>
        <authorList>
            <person name="Jackson A.P."/>
            <person name="Otto T.D."/>
            <person name="Darby A."/>
            <person name="Ramaprasad A."/>
            <person name="Xia D."/>
            <person name="Echaide I.E."/>
            <person name="Farber M."/>
            <person name="Gahlot S."/>
            <person name="Gamble J."/>
            <person name="Gupta D."/>
            <person name="Gupta Y."/>
            <person name="Jackson L."/>
            <person name="Malandrin L."/>
            <person name="Malas T.B."/>
            <person name="Moussa E."/>
            <person name="Nair M."/>
            <person name="Reid A.J."/>
            <person name="Sanders M."/>
            <person name="Sharma J."/>
            <person name="Tracey A."/>
            <person name="Quail M.A."/>
            <person name="Weir W."/>
            <person name="Wastling J.M."/>
            <person name="Hall N."/>
            <person name="Willadsen P."/>
            <person name="Lingelbach K."/>
            <person name="Shiels B."/>
            <person name="Tait A."/>
            <person name="Berriman M."/>
            <person name="Allred D.R."/>
            <person name="Pain A."/>
        </authorList>
    </citation>
    <scope>NUCLEOTIDE SEQUENCE</scope>
    <source>
        <strain evidence="1">1802A</strain>
    </source>
</reference>
<dbReference type="EMBL" id="JAHBMH010000073">
    <property type="protein sequence ID" value="KAK1933289.1"/>
    <property type="molecule type" value="Genomic_DNA"/>
</dbReference>
<accession>A0AAD9G7G7</accession>